<protein>
    <submittedName>
        <fullName evidence="2">Uncharacterized protein</fullName>
    </submittedName>
</protein>
<reference evidence="3" key="1">
    <citation type="journal article" date="2019" name="Gigascience">
        <title>De novo genome assembly of the endangered Acer yangbiense, a plant species with extremely small populations endemic to Yunnan Province, China.</title>
        <authorList>
            <person name="Yang J."/>
            <person name="Wariss H.M."/>
            <person name="Tao L."/>
            <person name="Zhang R."/>
            <person name="Yun Q."/>
            <person name="Hollingsworth P."/>
            <person name="Dao Z."/>
            <person name="Luo G."/>
            <person name="Guo H."/>
            <person name="Ma Y."/>
            <person name="Sun W."/>
        </authorList>
    </citation>
    <scope>NUCLEOTIDE SEQUENCE [LARGE SCALE GENOMIC DNA]</scope>
    <source>
        <strain evidence="3">cv. br00</strain>
    </source>
</reference>
<proteinExistence type="predicted"/>
<feature type="compositionally biased region" description="Pro residues" evidence="1">
    <location>
        <begin position="70"/>
        <end position="80"/>
    </location>
</feature>
<name>A0A5N5LFS2_9ROSI</name>
<feature type="region of interest" description="Disordered" evidence="1">
    <location>
        <begin position="43"/>
        <end position="80"/>
    </location>
</feature>
<sequence>MAEQPKQAKDAQRDKTDGEKKKVMLARVLSFLGVQSFAKGLCQSTGHTPFFSKENEDLDTQKREKGVRPHQPPSPEVGRV</sequence>
<dbReference type="AlphaFoldDB" id="A0A5N5LFS2"/>
<dbReference type="Proteomes" id="UP000326939">
    <property type="component" value="Chromosome 9"/>
</dbReference>
<evidence type="ECO:0000313" key="2">
    <source>
        <dbReference type="EMBL" id="KAB5541643.1"/>
    </source>
</evidence>
<accession>A0A5N5LFS2</accession>
<evidence type="ECO:0000313" key="3">
    <source>
        <dbReference type="Proteomes" id="UP000326939"/>
    </source>
</evidence>
<feature type="region of interest" description="Disordered" evidence="1">
    <location>
        <begin position="1"/>
        <end position="20"/>
    </location>
</feature>
<gene>
    <name evidence="2" type="ORF">DKX38_014617</name>
</gene>
<evidence type="ECO:0000256" key="1">
    <source>
        <dbReference type="SAM" id="MobiDB-lite"/>
    </source>
</evidence>
<comment type="caution">
    <text evidence="2">The sequence shown here is derived from an EMBL/GenBank/DDBJ whole genome shotgun (WGS) entry which is preliminary data.</text>
</comment>
<dbReference type="EMBL" id="VDCV01000009">
    <property type="protein sequence ID" value="KAB5541643.1"/>
    <property type="molecule type" value="Genomic_DNA"/>
</dbReference>
<organism evidence="2 3">
    <name type="scientific">Salix brachista</name>
    <dbReference type="NCBI Taxonomy" id="2182728"/>
    <lineage>
        <taxon>Eukaryota</taxon>
        <taxon>Viridiplantae</taxon>
        <taxon>Streptophyta</taxon>
        <taxon>Embryophyta</taxon>
        <taxon>Tracheophyta</taxon>
        <taxon>Spermatophyta</taxon>
        <taxon>Magnoliopsida</taxon>
        <taxon>eudicotyledons</taxon>
        <taxon>Gunneridae</taxon>
        <taxon>Pentapetalae</taxon>
        <taxon>rosids</taxon>
        <taxon>fabids</taxon>
        <taxon>Malpighiales</taxon>
        <taxon>Salicaceae</taxon>
        <taxon>Saliceae</taxon>
        <taxon>Salix</taxon>
    </lineage>
</organism>
<feature type="compositionally biased region" description="Basic and acidic residues" evidence="1">
    <location>
        <begin position="53"/>
        <end position="67"/>
    </location>
</feature>
<keyword evidence="3" id="KW-1185">Reference proteome</keyword>